<organism evidence="18 19">
    <name type="scientific">Daphnia sinensis</name>
    <dbReference type="NCBI Taxonomy" id="1820382"/>
    <lineage>
        <taxon>Eukaryota</taxon>
        <taxon>Metazoa</taxon>
        <taxon>Ecdysozoa</taxon>
        <taxon>Arthropoda</taxon>
        <taxon>Crustacea</taxon>
        <taxon>Branchiopoda</taxon>
        <taxon>Diplostraca</taxon>
        <taxon>Cladocera</taxon>
        <taxon>Anomopoda</taxon>
        <taxon>Daphniidae</taxon>
        <taxon>Daphnia</taxon>
        <taxon>Daphnia similis group</taxon>
    </lineage>
</organism>
<evidence type="ECO:0000256" key="7">
    <source>
        <dbReference type="ARBA" id="ARBA00022786"/>
    </source>
</evidence>
<evidence type="ECO:0000256" key="9">
    <source>
        <dbReference type="ARBA" id="ARBA00023306"/>
    </source>
</evidence>
<dbReference type="SMART" id="SM00212">
    <property type="entry name" value="UBCc"/>
    <property type="match status" value="1"/>
</dbReference>
<evidence type="ECO:0000256" key="12">
    <source>
        <dbReference type="ARBA" id="ARBA00042314"/>
    </source>
</evidence>
<comment type="catalytic activity">
    <reaction evidence="1">
        <text>S-ubiquitinyl-[E1 ubiquitin-activating enzyme]-L-cysteine + [E2 ubiquitin-conjugating enzyme]-L-cysteine = [E1 ubiquitin-activating enzyme]-L-cysteine + S-ubiquitinyl-[E2 ubiquitin-conjugating enzyme]-L-cysteine.</text>
        <dbReference type="EC" id="2.3.2.23"/>
    </reaction>
</comment>
<feature type="active site" description="Glycyl thioester intermediate" evidence="14">
    <location>
        <position position="96"/>
    </location>
</feature>
<name>A0AAD5Q0I6_9CRUS</name>
<dbReference type="GO" id="GO:0051301">
    <property type="term" value="P:cell division"/>
    <property type="evidence" value="ECO:0007669"/>
    <property type="project" value="UniProtKB-KW"/>
</dbReference>
<dbReference type="Proteomes" id="UP000820818">
    <property type="component" value="Linkage Group LG2"/>
</dbReference>
<feature type="transmembrane region" description="Helical" evidence="16">
    <location>
        <begin position="360"/>
        <end position="383"/>
    </location>
</feature>
<dbReference type="InterPro" id="IPR016135">
    <property type="entry name" value="UBQ-conjugating_enzyme/RWD"/>
</dbReference>
<evidence type="ECO:0000256" key="2">
    <source>
        <dbReference type="ARBA" id="ARBA00004906"/>
    </source>
</evidence>
<evidence type="ECO:0000256" key="13">
    <source>
        <dbReference type="ARBA" id="ARBA00042399"/>
    </source>
</evidence>
<keyword evidence="16" id="KW-0472">Membrane</keyword>
<keyword evidence="7" id="KW-0833">Ubl conjugation pathway</keyword>
<evidence type="ECO:0000259" key="17">
    <source>
        <dbReference type="PROSITE" id="PS50127"/>
    </source>
</evidence>
<dbReference type="EC" id="2.3.2.23" evidence="3"/>
<dbReference type="GO" id="GO:0005524">
    <property type="term" value="F:ATP binding"/>
    <property type="evidence" value="ECO:0007669"/>
    <property type="project" value="UniProtKB-KW"/>
</dbReference>
<evidence type="ECO:0000256" key="10">
    <source>
        <dbReference type="ARBA" id="ARBA00039892"/>
    </source>
</evidence>
<dbReference type="CDD" id="cd23804">
    <property type="entry name" value="UBCc_UBE2S"/>
    <property type="match status" value="1"/>
</dbReference>
<dbReference type="GO" id="GO:0010458">
    <property type="term" value="P:exit from mitosis"/>
    <property type="evidence" value="ECO:0007669"/>
    <property type="project" value="UniProtKB-ARBA"/>
</dbReference>
<proteinExistence type="predicted"/>
<feature type="transmembrane region" description="Helical" evidence="16">
    <location>
        <begin position="266"/>
        <end position="284"/>
    </location>
</feature>
<keyword evidence="5" id="KW-0808">Transferase</keyword>
<keyword evidence="16" id="KW-1133">Transmembrane helix</keyword>
<dbReference type="PROSITE" id="PS00183">
    <property type="entry name" value="UBC_1"/>
    <property type="match status" value="1"/>
</dbReference>
<evidence type="ECO:0000313" key="18">
    <source>
        <dbReference type="EMBL" id="KAI9563129.1"/>
    </source>
</evidence>
<evidence type="ECO:0000256" key="16">
    <source>
        <dbReference type="SAM" id="Phobius"/>
    </source>
</evidence>
<comment type="caution">
    <text evidence="18">The sequence shown here is derived from an EMBL/GenBank/DDBJ whole genome shotgun (WGS) entry which is preliminary data.</text>
</comment>
<keyword evidence="6" id="KW-0547">Nucleotide-binding</keyword>
<evidence type="ECO:0000256" key="8">
    <source>
        <dbReference type="ARBA" id="ARBA00022840"/>
    </source>
</evidence>
<evidence type="ECO:0000256" key="14">
    <source>
        <dbReference type="PROSITE-ProRule" id="PRU10133"/>
    </source>
</evidence>
<keyword evidence="19" id="KW-1185">Reference proteome</keyword>
<dbReference type="Gene3D" id="3.10.110.10">
    <property type="entry name" value="Ubiquitin Conjugating Enzyme"/>
    <property type="match status" value="1"/>
</dbReference>
<evidence type="ECO:0000256" key="6">
    <source>
        <dbReference type="ARBA" id="ARBA00022741"/>
    </source>
</evidence>
<dbReference type="InterPro" id="IPR023313">
    <property type="entry name" value="UBQ-conjugating_AS"/>
</dbReference>
<keyword evidence="16" id="KW-0812">Transmembrane</keyword>
<feature type="region of interest" description="Disordered" evidence="15">
    <location>
        <begin position="168"/>
        <end position="188"/>
    </location>
</feature>
<dbReference type="Pfam" id="PF00179">
    <property type="entry name" value="UQ_con"/>
    <property type="match status" value="1"/>
</dbReference>
<dbReference type="PANTHER" id="PTHR24067">
    <property type="entry name" value="UBIQUITIN-CONJUGATING ENZYME E2"/>
    <property type="match status" value="1"/>
</dbReference>
<keyword evidence="8" id="KW-0067">ATP-binding</keyword>
<evidence type="ECO:0000256" key="1">
    <source>
        <dbReference type="ARBA" id="ARBA00000485"/>
    </source>
</evidence>
<evidence type="ECO:0000256" key="15">
    <source>
        <dbReference type="SAM" id="MobiDB-lite"/>
    </source>
</evidence>
<keyword evidence="9" id="KW-0131">Cell cycle</keyword>
<dbReference type="AlphaFoldDB" id="A0AAD5Q0I6"/>
<gene>
    <name evidence="18" type="ORF">GHT06_010586</name>
</gene>
<accession>A0AAD5Q0I6</accession>
<dbReference type="GO" id="GO:0031145">
    <property type="term" value="P:anaphase-promoting complex-dependent catabolic process"/>
    <property type="evidence" value="ECO:0007669"/>
    <property type="project" value="UniProtKB-ARBA"/>
</dbReference>
<feature type="domain" description="UBC core" evidence="17">
    <location>
        <begin position="12"/>
        <end position="158"/>
    </location>
</feature>
<protein>
    <recommendedName>
        <fullName evidence="10">Ubiquitin-conjugating enzyme E2 S</fullName>
        <ecNumber evidence="3">2.3.2.23</ecNumber>
    </recommendedName>
    <alternativeName>
        <fullName evidence="11">E2 ubiquitin-conjugating enzyme S</fullName>
    </alternativeName>
    <alternativeName>
        <fullName evidence="13">Ubiquitin carrier protein S</fullName>
    </alternativeName>
    <alternativeName>
        <fullName evidence="12">Ubiquitin-protein ligase S</fullName>
    </alternativeName>
</protein>
<dbReference type="FunFam" id="3.10.110.10:FF:000034">
    <property type="entry name" value="Ubiquitin-conjugating enzyme E2 S"/>
    <property type="match status" value="1"/>
</dbReference>
<dbReference type="PROSITE" id="PS50127">
    <property type="entry name" value="UBC_2"/>
    <property type="match status" value="1"/>
</dbReference>
<evidence type="ECO:0000256" key="11">
    <source>
        <dbReference type="ARBA" id="ARBA00041794"/>
    </source>
</evidence>
<evidence type="ECO:0000256" key="4">
    <source>
        <dbReference type="ARBA" id="ARBA00022618"/>
    </source>
</evidence>
<dbReference type="SUPFAM" id="SSF54495">
    <property type="entry name" value="UBC-like"/>
    <property type="match status" value="1"/>
</dbReference>
<evidence type="ECO:0000256" key="3">
    <source>
        <dbReference type="ARBA" id="ARBA00012486"/>
    </source>
</evidence>
<dbReference type="EMBL" id="WJBH02000002">
    <property type="protein sequence ID" value="KAI9563129.1"/>
    <property type="molecule type" value="Genomic_DNA"/>
</dbReference>
<reference evidence="18 19" key="1">
    <citation type="submission" date="2022-05" db="EMBL/GenBank/DDBJ databases">
        <title>A multi-omics perspective on studying reproductive biology in Daphnia sinensis.</title>
        <authorList>
            <person name="Jia J."/>
        </authorList>
    </citation>
    <scope>NUCLEOTIDE SEQUENCE [LARGE SCALE GENOMIC DNA]</scope>
    <source>
        <strain evidence="18 19">WSL</strain>
    </source>
</reference>
<sequence length="458" mass="51342">MASVSFENLAPQVSRQICKELQHLISDPPEGIKVILNEEDISDIQAIIDGPAGTPYACGHFRVKLVLGKDFPSGPPKGFFLTKIFHPNVSQQGEICVNTLKKDWKPDLGIKHIFLTIKCLLIVPNPESALNEEAGKLLLEHYEDYFQRAKMMTEIHAKISQHQSSIDTHLNEDTNPAEGPTASKKAATDRTVLADKKKPIVKDKKRTLKSVSWNYPVIKSYSWNLLVTFLKGGDDLNASFSWNNPSALSPHLIHVVGCVSCGSYTILHSMHLCIFLALLFVTWVRGQQSSDYGSNLPMLLKENSGIRTKRTVTSPTAHPSPERVVVLTKQTEVVSSAIRKLLSWEVQWFYVMARKSKAEVVVVLVVGVAVTFIVILIPLVLLVKILVPPLPIFVGKEITDGDKPDFSLPDWMDQTESSAYELETKQKCCFSKNERDKRYVQCFPVTDKYPWDDPCARD</sequence>
<dbReference type="GO" id="GO:0061631">
    <property type="term" value="F:ubiquitin conjugating enzyme activity"/>
    <property type="evidence" value="ECO:0007669"/>
    <property type="project" value="UniProtKB-EC"/>
</dbReference>
<comment type="pathway">
    <text evidence="2">Protein modification; protein ubiquitination.</text>
</comment>
<keyword evidence="4" id="KW-0132">Cell division</keyword>
<evidence type="ECO:0000313" key="19">
    <source>
        <dbReference type="Proteomes" id="UP000820818"/>
    </source>
</evidence>
<evidence type="ECO:0000256" key="5">
    <source>
        <dbReference type="ARBA" id="ARBA00022679"/>
    </source>
</evidence>
<dbReference type="InterPro" id="IPR050113">
    <property type="entry name" value="Ub_conjugating_enzyme"/>
</dbReference>
<dbReference type="InterPro" id="IPR000608">
    <property type="entry name" value="UBC"/>
</dbReference>